<dbReference type="SMART" id="SM01134">
    <property type="entry name" value="DeoRC"/>
    <property type="match status" value="1"/>
</dbReference>
<dbReference type="Pfam" id="PF08220">
    <property type="entry name" value="HTH_DeoR"/>
    <property type="match status" value="1"/>
</dbReference>
<keyword evidence="2" id="KW-0678">Repressor</keyword>
<organism evidence="7 8">
    <name type="scientific">Robinsoniella peoriensis</name>
    <dbReference type="NCBI Taxonomy" id="180332"/>
    <lineage>
        <taxon>Bacteria</taxon>
        <taxon>Bacillati</taxon>
        <taxon>Bacillota</taxon>
        <taxon>Clostridia</taxon>
        <taxon>Lachnospirales</taxon>
        <taxon>Lachnospiraceae</taxon>
        <taxon>Robinsoniella</taxon>
    </lineage>
</organism>
<dbReference type="SUPFAM" id="SSF100950">
    <property type="entry name" value="NagB/RpiA/CoA transferase-like"/>
    <property type="match status" value="1"/>
</dbReference>
<dbReference type="AlphaFoldDB" id="A0A4U8Q6B2"/>
<dbReference type="InterPro" id="IPR050313">
    <property type="entry name" value="Carb_Metab_HTH_regulators"/>
</dbReference>
<dbReference type="SMART" id="SM00420">
    <property type="entry name" value="HTH_DEOR"/>
    <property type="match status" value="1"/>
</dbReference>
<dbReference type="STRING" id="180332.GCA_000797495_04085"/>
<dbReference type="InterPro" id="IPR014036">
    <property type="entry name" value="DeoR-like_C"/>
</dbReference>
<dbReference type="InterPro" id="IPR037171">
    <property type="entry name" value="NagB/RpiA_transferase-like"/>
</dbReference>
<keyword evidence="4" id="KW-0804">Transcription</keyword>
<evidence type="ECO:0000259" key="6">
    <source>
        <dbReference type="PROSITE" id="PS51000"/>
    </source>
</evidence>
<proteinExistence type="predicted"/>
<evidence type="ECO:0000256" key="4">
    <source>
        <dbReference type="ARBA" id="ARBA00023163"/>
    </source>
</evidence>
<comment type="function">
    <text evidence="5">Repressor of the lactose catabolism operon. Galactose-6-phosphate is the inducer.</text>
</comment>
<evidence type="ECO:0000256" key="1">
    <source>
        <dbReference type="ARBA" id="ARBA00021390"/>
    </source>
</evidence>
<evidence type="ECO:0000256" key="3">
    <source>
        <dbReference type="ARBA" id="ARBA00023015"/>
    </source>
</evidence>
<dbReference type="SUPFAM" id="SSF46785">
    <property type="entry name" value="Winged helix' DNA-binding domain"/>
    <property type="match status" value="1"/>
</dbReference>
<dbReference type="EMBL" id="QGQD01000055">
    <property type="protein sequence ID" value="TLD00412.1"/>
    <property type="molecule type" value="Genomic_DNA"/>
</dbReference>
<dbReference type="InterPro" id="IPR036390">
    <property type="entry name" value="WH_DNA-bd_sf"/>
</dbReference>
<dbReference type="PANTHER" id="PTHR30363:SF4">
    <property type="entry name" value="GLYCEROL-3-PHOSPHATE REGULON REPRESSOR"/>
    <property type="match status" value="1"/>
</dbReference>
<reference evidence="7 8" key="1">
    <citation type="journal article" date="2019" name="Anaerobe">
        <title>Detection of Robinsoniella peoriensis in multiple bone samples of a trauma patient.</title>
        <authorList>
            <person name="Schrottner P."/>
            <person name="Hartwich K."/>
            <person name="Bunk B."/>
            <person name="Schober I."/>
            <person name="Helbig S."/>
            <person name="Rudolph W.W."/>
            <person name="Gunzer F."/>
        </authorList>
    </citation>
    <scope>NUCLEOTIDE SEQUENCE [LARGE SCALE GENOMIC DNA]</scope>
    <source>
        <strain evidence="7 8">DSM 106044</strain>
    </source>
</reference>
<evidence type="ECO:0000313" key="8">
    <source>
        <dbReference type="Proteomes" id="UP000306509"/>
    </source>
</evidence>
<name>A0A4U8Q6B2_9FIRM</name>
<evidence type="ECO:0000256" key="5">
    <source>
        <dbReference type="ARBA" id="ARBA00024937"/>
    </source>
</evidence>
<dbReference type="InterPro" id="IPR036388">
    <property type="entry name" value="WH-like_DNA-bd_sf"/>
</dbReference>
<dbReference type="InterPro" id="IPR001034">
    <property type="entry name" value="DeoR_HTH"/>
</dbReference>
<dbReference type="PROSITE" id="PS51000">
    <property type="entry name" value="HTH_DEOR_2"/>
    <property type="match status" value="1"/>
</dbReference>
<dbReference type="Pfam" id="PF00455">
    <property type="entry name" value="DeoRC"/>
    <property type="match status" value="1"/>
</dbReference>
<gene>
    <name evidence="7" type="primary">glpR_1</name>
    <name evidence="7" type="ORF">DSM106044_02720</name>
</gene>
<dbReference type="Proteomes" id="UP000306509">
    <property type="component" value="Unassembled WGS sequence"/>
</dbReference>
<feature type="domain" description="HTH deoR-type" evidence="6">
    <location>
        <begin position="2"/>
        <end position="58"/>
    </location>
</feature>
<accession>A0A4U8Q6B2</accession>
<dbReference type="Gene3D" id="1.10.10.10">
    <property type="entry name" value="Winged helix-like DNA-binding domain superfamily/Winged helix DNA-binding domain"/>
    <property type="match status" value="1"/>
</dbReference>
<evidence type="ECO:0000313" key="7">
    <source>
        <dbReference type="EMBL" id="TLD00412.1"/>
    </source>
</evidence>
<keyword evidence="3" id="KW-0805">Transcription regulation</keyword>
<dbReference type="PANTHER" id="PTHR30363">
    <property type="entry name" value="HTH-TYPE TRANSCRIPTIONAL REGULATOR SRLR-RELATED"/>
    <property type="match status" value="1"/>
</dbReference>
<comment type="caution">
    <text evidence="7">The sequence shown here is derived from an EMBL/GenBank/DDBJ whole genome shotgun (WGS) entry which is preliminary data.</text>
</comment>
<dbReference type="PRINTS" id="PR00037">
    <property type="entry name" value="HTHLACR"/>
</dbReference>
<protein>
    <recommendedName>
        <fullName evidence="1">Lactose phosphotransferase system repressor</fullName>
    </recommendedName>
</protein>
<keyword evidence="8" id="KW-1185">Reference proteome</keyword>
<dbReference type="RefSeq" id="WP_070040495.1">
    <property type="nucleotide sequence ID" value="NZ_CABMJZ010000006.1"/>
</dbReference>
<dbReference type="GO" id="GO:0003700">
    <property type="term" value="F:DNA-binding transcription factor activity"/>
    <property type="evidence" value="ECO:0007669"/>
    <property type="project" value="InterPro"/>
</dbReference>
<evidence type="ECO:0000256" key="2">
    <source>
        <dbReference type="ARBA" id="ARBA00022491"/>
    </source>
</evidence>
<sequence>MKNKRTDQIMEYMRLHDGTASVLELCTEFHVSDMTIRRDLQALEDDKRVIRHHGGATLVQASAALFSDAPFQTRLNNHHDLKMALGNAASEYLRSASLGQGCNSVYIASGTTLYCMALQMNYTMGSATLVTDNVSVSQVLANHPDYTVISIGGQLILPSLNAVGHVAENMIRSFSFDYAFIGAATIDENGIIYNYNYIEAGTFTAVLESSRHIVVVADSTKFGKKSFVQLTQLKEGYTLITDSGIQEEFMETLQNNGVKVVVVNA</sequence>